<protein>
    <recommendedName>
        <fullName evidence="3">DUF6534 domain-containing protein</fullName>
    </recommendedName>
</protein>
<feature type="region of interest" description="Disordered" evidence="1">
    <location>
        <begin position="167"/>
        <end position="199"/>
    </location>
</feature>
<accession>A0A369KEN7</accession>
<dbReference type="AlphaFoldDB" id="A0A369KEN7"/>
<feature type="transmembrane region" description="Helical" evidence="2">
    <location>
        <begin position="59"/>
        <end position="85"/>
    </location>
</feature>
<gene>
    <name evidence="4" type="ORF">Hypma_014828</name>
</gene>
<name>A0A369KEN7_HYPMA</name>
<keyword evidence="2" id="KW-0472">Membrane</keyword>
<evidence type="ECO:0000259" key="3">
    <source>
        <dbReference type="Pfam" id="PF20152"/>
    </source>
</evidence>
<organism evidence="4 5">
    <name type="scientific">Hypsizygus marmoreus</name>
    <name type="common">White beech mushroom</name>
    <name type="synonym">Agaricus marmoreus</name>
    <dbReference type="NCBI Taxonomy" id="39966"/>
    <lineage>
        <taxon>Eukaryota</taxon>
        <taxon>Fungi</taxon>
        <taxon>Dikarya</taxon>
        <taxon>Basidiomycota</taxon>
        <taxon>Agaricomycotina</taxon>
        <taxon>Agaricomycetes</taxon>
        <taxon>Agaricomycetidae</taxon>
        <taxon>Agaricales</taxon>
        <taxon>Tricholomatineae</taxon>
        <taxon>Lyophyllaceae</taxon>
        <taxon>Hypsizygus</taxon>
    </lineage>
</organism>
<evidence type="ECO:0000313" key="5">
    <source>
        <dbReference type="Proteomes" id="UP000076154"/>
    </source>
</evidence>
<evidence type="ECO:0000313" key="4">
    <source>
        <dbReference type="EMBL" id="RDB29376.1"/>
    </source>
</evidence>
<keyword evidence="5" id="KW-1185">Reference proteome</keyword>
<feature type="transmembrane region" description="Helical" evidence="2">
    <location>
        <begin position="91"/>
        <end position="111"/>
    </location>
</feature>
<feature type="transmembrane region" description="Helical" evidence="2">
    <location>
        <begin position="25"/>
        <end position="47"/>
    </location>
</feature>
<feature type="domain" description="DUF6534" evidence="3">
    <location>
        <begin position="31"/>
        <end position="118"/>
    </location>
</feature>
<sequence length="199" mass="22732">MTLYVVNGYRSPVLLSTKREIVYHLSFRAAAVTVDAVIAACMVYLLTRQAPRFKRSRRIVYRLLILTISSGAFTALLVTTILILLVVRPNTFDWCIFDFPLCSVYLSTLLANLNTREYIRGDCEPNTSPDIEMSTTTLPNSTTHVLRQLRGLHRVINVPDRIHIHVQRHTEQDDNDRSTTSKPEPKLEHACSHDDHVVF</sequence>
<dbReference type="InterPro" id="IPR045339">
    <property type="entry name" value="DUF6534"/>
</dbReference>
<dbReference type="PANTHER" id="PTHR40465:SF1">
    <property type="entry name" value="DUF6534 DOMAIN-CONTAINING PROTEIN"/>
    <property type="match status" value="1"/>
</dbReference>
<comment type="caution">
    <text evidence="4">The sequence shown here is derived from an EMBL/GenBank/DDBJ whole genome shotgun (WGS) entry which is preliminary data.</text>
</comment>
<dbReference type="Proteomes" id="UP000076154">
    <property type="component" value="Unassembled WGS sequence"/>
</dbReference>
<evidence type="ECO:0000256" key="1">
    <source>
        <dbReference type="SAM" id="MobiDB-lite"/>
    </source>
</evidence>
<dbReference type="OrthoDB" id="3161836at2759"/>
<evidence type="ECO:0000256" key="2">
    <source>
        <dbReference type="SAM" id="Phobius"/>
    </source>
</evidence>
<dbReference type="InParanoid" id="A0A369KEN7"/>
<proteinExistence type="predicted"/>
<keyword evidence="2" id="KW-1133">Transmembrane helix</keyword>
<dbReference type="STRING" id="39966.A0A369KEN7"/>
<keyword evidence="2" id="KW-0812">Transmembrane</keyword>
<dbReference type="PANTHER" id="PTHR40465">
    <property type="entry name" value="CHROMOSOME 1, WHOLE GENOME SHOTGUN SEQUENCE"/>
    <property type="match status" value="1"/>
</dbReference>
<reference evidence="4" key="1">
    <citation type="submission" date="2018-04" db="EMBL/GenBank/DDBJ databases">
        <title>Whole genome sequencing of Hypsizygus marmoreus.</title>
        <authorList>
            <person name="Choi I.-G."/>
            <person name="Min B."/>
            <person name="Kim J.-G."/>
            <person name="Kim S."/>
            <person name="Oh Y.-L."/>
            <person name="Kong W.-S."/>
            <person name="Park H."/>
            <person name="Jeong J."/>
            <person name="Song E.-S."/>
        </authorList>
    </citation>
    <scope>NUCLEOTIDE SEQUENCE [LARGE SCALE GENOMIC DNA]</scope>
    <source>
        <strain evidence="4">51987-8</strain>
    </source>
</reference>
<dbReference type="EMBL" id="LUEZ02000010">
    <property type="protein sequence ID" value="RDB29376.1"/>
    <property type="molecule type" value="Genomic_DNA"/>
</dbReference>
<dbReference type="Pfam" id="PF20152">
    <property type="entry name" value="DUF6534"/>
    <property type="match status" value="1"/>
</dbReference>